<dbReference type="Gene3D" id="2.70.70.10">
    <property type="entry name" value="Glucose Permease (Domain IIA)"/>
    <property type="match status" value="1"/>
</dbReference>
<dbReference type="PANTHER" id="PTHR21666:SF288">
    <property type="entry name" value="CELL DIVISION PROTEIN YTFB"/>
    <property type="match status" value="1"/>
</dbReference>
<gene>
    <name evidence="10" type="ORF">AABB81_12790</name>
</gene>
<dbReference type="GO" id="GO:0016787">
    <property type="term" value="F:hydrolase activity"/>
    <property type="evidence" value="ECO:0007669"/>
    <property type="project" value="UniProtKB-KW"/>
</dbReference>
<comment type="subcellular location">
    <subcellularLocation>
        <location evidence="2">Cell envelope</location>
    </subcellularLocation>
</comment>
<dbReference type="InterPro" id="IPR050570">
    <property type="entry name" value="Cell_wall_metabolism_enzyme"/>
</dbReference>
<evidence type="ECO:0000313" key="11">
    <source>
        <dbReference type="Proteomes" id="UP001474120"/>
    </source>
</evidence>
<keyword evidence="7" id="KW-0482">Metalloprotease</keyword>
<dbReference type="SUPFAM" id="SSF51261">
    <property type="entry name" value="Duplicated hybrid motif"/>
    <property type="match status" value="1"/>
</dbReference>
<dbReference type="Pfam" id="PF01551">
    <property type="entry name" value="Peptidase_M23"/>
    <property type="match status" value="1"/>
</dbReference>
<dbReference type="RefSeq" id="WP_342160944.1">
    <property type="nucleotide sequence ID" value="NZ_JBCDNA010000003.1"/>
</dbReference>
<evidence type="ECO:0000256" key="6">
    <source>
        <dbReference type="ARBA" id="ARBA00022833"/>
    </source>
</evidence>
<reference evidence="10 11" key="1">
    <citation type="submission" date="2024-04" db="EMBL/GenBank/DDBJ databases">
        <title>whole genome sequencing of Lutimonas vermicola strain IMCC1616.</title>
        <authorList>
            <person name="Bae S.S."/>
        </authorList>
    </citation>
    <scope>NUCLEOTIDE SEQUENCE [LARGE SCALE GENOMIC DNA]</scope>
    <source>
        <strain evidence="10 11">IMCC1616</strain>
    </source>
</reference>
<dbReference type="CDD" id="cd12797">
    <property type="entry name" value="M23_peptidase"/>
    <property type="match status" value="1"/>
</dbReference>
<evidence type="ECO:0000256" key="5">
    <source>
        <dbReference type="ARBA" id="ARBA00022801"/>
    </source>
</evidence>
<keyword evidence="3" id="KW-0645">Protease</keyword>
<dbReference type="EMBL" id="JBCDNA010000003">
    <property type="protein sequence ID" value="MEL4456778.1"/>
    <property type="molecule type" value="Genomic_DNA"/>
</dbReference>
<evidence type="ECO:0000256" key="4">
    <source>
        <dbReference type="ARBA" id="ARBA00022723"/>
    </source>
</evidence>
<dbReference type="Proteomes" id="UP001474120">
    <property type="component" value="Unassembled WGS sequence"/>
</dbReference>
<accession>A0ABU9L3U2</accession>
<dbReference type="InterPro" id="IPR045834">
    <property type="entry name" value="Csd3_N2"/>
</dbReference>
<dbReference type="PANTHER" id="PTHR21666">
    <property type="entry name" value="PEPTIDASE-RELATED"/>
    <property type="match status" value="1"/>
</dbReference>
<comment type="cofactor">
    <cofactor evidence="1">
        <name>Zn(2+)</name>
        <dbReference type="ChEBI" id="CHEBI:29105"/>
    </cofactor>
</comment>
<evidence type="ECO:0000256" key="1">
    <source>
        <dbReference type="ARBA" id="ARBA00001947"/>
    </source>
</evidence>
<dbReference type="Pfam" id="PF19425">
    <property type="entry name" value="Csd3_N2"/>
    <property type="match status" value="1"/>
</dbReference>
<evidence type="ECO:0000259" key="9">
    <source>
        <dbReference type="Pfam" id="PF19425"/>
    </source>
</evidence>
<keyword evidence="4" id="KW-0479">Metal-binding</keyword>
<feature type="domain" description="M23ase beta-sheet core" evidence="8">
    <location>
        <begin position="279"/>
        <end position="373"/>
    </location>
</feature>
<keyword evidence="11" id="KW-1185">Reference proteome</keyword>
<evidence type="ECO:0000259" key="8">
    <source>
        <dbReference type="Pfam" id="PF01551"/>
    </source>
</evidence>
<sequence length="422" mass="48375">MKITIVFILGLILLSSCQKENKEVAETEIVEKVEPIIIEEFGYILNNYKVIKDTIRSGESFGEILDRHHIDYPEIYKIATAARDTFDIRKLRAGKPYTILAKNDTTERAQVFIYQPNKVEYLIVDFTDSIQTKFGRKEVKIVEKTATGIIESSLSEAIEGQNLNYILAHEMSDIYAWTIDFFHLQKGDNFKLIYEEKYINDTIPVGIGNIKAAYFVHKDNPIYAFNFITDSTKNINDYYDENAKTLRRQFLKSPIKFSRISSRYNLKRRIKYYGNKVRAHRGTDFAANVGTPIMTTANGTVIESRYKGGNGNYVKVKHNSTYSTQYLHMKKRAVKKGDYVKQGDVIGYVGMTGNTAGPHVCYRFWKNGKQVDPFRQKLPSAAPIKEHLKDDYFTYISPIKQQLDAVPNSYLETEVAASLSAE</sequence>
<dbReference type="InterPro" id="IPR011055">
    <property type="entry name" value="Dup_hybrid_motif"/>
</dbReference>
<dbReference type="InterPro" id="IPR016047">
    <property type="entry name" value="M23ase_b-sheet_dom"/>
</dbReference>
<protein>
    <submittedName>
        <fullName evidence="10">M23 family metallopeptidase</fullName>
        <ecNumber evidence="10">3.4.-.-</ecNumber>
    </submittedName>
</protein>
<organism evidence="10 11">
    <name type="scientific">Lutimonas vermicola</name>
    <dbReference type="NCBI Taxonomy" id="414288"/>
    <lineage>
        <taxon>Bacteria</taxon>
        <taxon>Pseudomonadati</taxon>
        <taxon>Bacteroidota</taxon>
        <taxon>Flavobacteriia</taxon>
        <taxon>Flavobacteriales</taxon>
        <taxon>Flavobacteriaceae</taxon>
        <taxon>Lutimonas</taxon>
    </lineage>
</organism>
<evidence type="ECO:0000256" key="2">
    <source>
        <dbReference type="ARBA" id="ARBA00004196"/>
    </source>
</evidence>
<dbReference type="Gene3D" id="3.10.450.350">
    <property type="match status" value="2"/>
</dbReference>
<evidence type="ECO:0000256" key="3">
    <source>
        <dbReference type="ARBA" id="ARBA00022670"/>
    </source>
</evidence>
<keyword evidence="6" id="KW-0862">Zinc</keyword>
<evidence type="ECO:0000313" key="10">
    <source>
        <dbReference type="EMBL" id="MEL4456778.1"/>
    </source>
</evidence>
<dbReference type="EC" id="3.4.-.-" evidence="10"/>
<proteinExistence type="predicted"/>
<comment type="caution">
    <text evidence="10">The sequence shown here is derived from an EMBL/GenBank/DDBJ whole genome shotgun (WGS) entry which is preliminary data.</text>
</comment>
<feature type="domain" description="Csd3-like second N-terminal" evidence="9">
    <location>
        <begin position="143"/>
        <end position="265"/>
    </location>
</feature>
<keyword evidence="5 10" id="KW-0378">Hydrolase</keyword>
<name>A0ABU9L3U2_9FLAO</name>
<dbReference type="PROSITE" id="PS51257">
    <property type="entry name" value="PROKAR_LIPOPROTEIN"/>
    <property type="match status" value="1"/>
</dbReference>
<evidence type="ECO:0000256" key="7">
    <source>
        <dbReference type="ARBA" id="ARBA00023049"/>
    </source>
</evidence>